<dbReference type="InterPro" id="IPR027417">
    <property type="entry name" value="P-loop_NTPase"/>
</dbReference>
<accession>A0A7D5BZK4</accession>
<feature type="domain" description="DUF3854" evidence="2">
    <location>
        <begin position="133"/>
        <end position="249"/>
    </location>
</feature>
<gene>
    <name evidence="4" type="ORF">AXL3_64</name>
</gene>
<protein>
    <submittedName>
        <fullName evidence="4">Primase</fullName>
    </submittedName>
</protein>
<dbReference type="Proteomes" id="UP000509379">
    <property type="component" value="Segment"/>
</dbReference>
<dbReference type="EMBL" id="MT536174">
    <property type="protein sequence ID" value="QKW95565.1"/>
    <property type="molecule type" value="Genomic_DNA"/>
</dbReference>
<feature type="region of interest" description="Disordered" evidence="1">
    <location>
        <begin position="1"/>
        <end position="23"/>
    </location>
</feature>
<evidence type="ECO:0000259" key="2">
    <source>
        <dbReference type="Pfam" id="PF12965"/>
    </source>
</evidence>
<name>A0A7D5BZK4_9CAUD</name>
<dbReference type="Gene3D" id="3.40.50.300">
    <property type="entry name" value="P-loop containing nucleotide triphosphate hydrolases"/>
    <property type="match status" value="1"/>
</dbReference>
<organism evidence="4 5">
    <name type="scientific">Stenotrophomonas phage vB_SmaS-AXL_3</name>
    <dbReference type="NCBI Taxonomy" id="2740427"/>
    <lineage>
        <taxon>Viruses</taxon>
        <taxon>Duplodnaviria</taxon>
        <taxon>Heunggongvirae</taxon>
        <taxon>Uroviricota</taxon>
        <taxon>Caudoviricetes</taxon>
        <taxon>Axeltriavirus</taxon>
        <taxon>Axeltriavirus AXL3</taxon>
    </lineage>
</organism>
<dbReference type="InterPro" id="IPR045455">
    <property type="entry name" value="NrS-1_pol-like_helicase"/>
</dbReference>
<dbReference type="SUPFAM" id="SSF52540">
    <property type="entry name" value="P-loop containing nucleoside triphosphate hydrolases"/>
    <property type="match status" value="1"/>
</dbReference>
<feature type="domain" description="NrS-1 polymerase-like helicase" evidence="3">
    <location>
        <begin position="422"/>
        <end position="530"/>
    </location>
</feature>
<dbReference type="Pfam" id="PF12965">
    <property type="entry name" value="DUF3854"/>
    <property type="match status" value="1"/>
</dbReference>
<keyword evidence="5" id="KW-1185">Reference proteome</keyword>
<sequence length="704" mass="79840">MVAKRKSTVSKTSKRKIKSEEHDERALSLGLEKLQSSGLDLEDAKALGIEFLSREDSCKLVPGNGLLCSLKLNYFDPRTGEPLNDWPKAPPYWRLRYLEQGHEFTDQTDKKPLRYVQPFDTAPVAYYPQNQDWPDLLQEPSPIVLTEGELKAAKACKEGFPTIGLGGVDSFAAKRMGVVWLESLRFVNWVGRHVYICFDSDMRRNPNVLGALERLADELEQQGAHPYVVILPELDGPETKIGLDDFLIHEHGGPDEFAGLLSEAEPLGLSRALFHLNDRYVYVADPGLIVNDKTNAKHSPGAFKEHVAAPAVFIAREFDQEGNIRTKTTSAAATWIKWPLRRAVDKITYAPGRDKFIENGVTMYNTWQGWGLEPREGDCSLFLDLVDHLFKSADPGAKEWFMRWCAYPLQNPGVKMNSDVLIYGRKHGTGKSLIGYTLGRIYGKNFTEIKQRDLHANHNEWAENKQFIMGDDITGSNKREDNDLLKNLVTQREIRLNPKYIPSYVVPDVINYYFTANNPDTFFMDDDDRRHFIHEVKVQPLDEAFYVEYDLWLDSGGAAAVFDYLLKLDTGDFNPAARAFDTNAKKRMIGDTQSDLGAWVRRLIEDPDHVLRVGSIKLKKDLFSNRELLELYDPEKRTGTTANGLGRELRRAGIDMVNDGKPVRLPDGSERLYAVRNADQWHEAATDDLIKHVAEATKGKTSKY</sequence>
<evidence type="ECO:0000313" key="4">
    <source>
        <dbReference type="EMBL" id="QKW95565.1"/>
    </source>
</evidence>
<feature type="compositionally biased region" description="Basic residues" evidence="1">
    <location>
        <begin position="1"/>
        <end position="17"/>
    </location>
</feature>
<reference evidence="4" key="1">
    <citation type="submission" date="2020-05" db="EMBL/GenBank/DDBJ databases">
        <title>Isolation and characterization of the novel bacteriophage AXL3 against Stenotrophomonas maltophilia.</title>
        <authorList>
            <person name="McCutcheon J.G."/>
            <person name="Lin A."/>
            <person name="Dennis J."/>
        </authorList>
    </citation>
    <scope>NUCLEOTIDE SEQUENCE [LARGE SCALE GENOMIC DNA]</scope>
</reference>
<dbReference type="Pfam" id="PF19263">
    <property type="entry name" value="DUF5906"/>
    <property type="match status" value="1"/>
</dbReference>
<proteinExistence type="predicted"/>
<dbReference type="InterPro" id="IPR024385">
    <property type="entry name" value="DUF3854"/>
</dbReference>
<evidence type="ECO:0000259" key="3">
    <source>
        <dbReference type="Pfam" id="PF19263"/>
    </source>
</evidence>
<evidence type="ECO:0000313" key="5">
    <source>
        <dbReference type="Proteomes" id="UP000509379"/>
    </source>
</evidence>
<evidence type="ECO:0000256" key="1">
    <source>
        <dbReference type="SAM" id="MobiDB-lite"/>
    </source>
</evidence>